<sequence length="115" mass="12909">MMISSKRYRALLASLIFALILINLDVCSIERNNNEIQSSRRLLLLVSTSSSVSAANVKYNKQQQHQLMRAGIEMKEEAAANYNKEIMKSTVPVETSLFKQAPSSVPNPTQNNMIH</sequence>
<feature type="signal peptide" evidence="1">
    <location>
        <begin position="1"/>
        <end position="29"/>
    </location>
</feature>
<dbReference type="InParanoid" id="A0A200Q5K5"/>
<reference evidence="2 3" key="1">
    <citation type="journal article" date="2017" name="Mol. Plant">
        <title>The Genome of Medicinal Plant Macleaya cordata Provides New Insights into Benzylisoquinoline Alkaloids Metabolism.</title>
        <authorList>
            <person name="Liu X."/>
            <person name="Liu Y."/>
            <person name="Huang P."/>
            <person name="Ma Y."/>
            <person name="Qing Z."/>
            <person name="Tang Q."/>
            <person name="Cao H."/>
            <person name="Cheng P."/>
            <person name="Zheng Y."/>
            <person name="Yuan Z."/>
            <person name="Zhou Y."/>
            <person name="Liu J."/>
            <person name="Tang Z."/>
            <person name="Zhuo Y."/>
            <person name="Zhang Y."/>
            <person name="Yu L."/>
            <person name="Huang J."/>
            <person name="Yang P."/>
            <person name="Peng Q."/>
            <person name="Zhang J."/>
            <person name="Jiang W."/>
            <person name="Zhang Z."/>
            <person name="Lin K."/>
            <person name="Ro D.K."/>
            <person name="Chen X."/>
            <person name="Xiong X."/>
            <person name="Shang Y."/>
            <person name="Huang S."/>
            <person name="Zeng J."/>
        </authorList>
    </citation>
    <scope>NUCLEOTIDE SEQUENCE [LARGE SCALE GENOMIC DNA]</scope>
    <source>
        <strain evidence="3">cv. BLH2017</strain>
        <tissue evidence="2">Root</tissue>
    </source>
</reference>
<dbReference type="EMBL" id="MVGT01003023">
    <property type="protein sequence ID" value="OVA05712.1"/>
    <property type="molecule type" value="Genomic_DNA"/>
</dbReference>
<dbReference type="AlphaFoldDB" id="A0A200Q5K5"/>
<accession>A0A200Q5K5</accession>
<evidence type="ECO:0000313" key="3">
    <source>
        <dbReference type="Proteomes" id="UP000195402"/>
    </source>
</evidence>
<organism evidence="2 3">
    <name type="scientific">Macleaya cordata</name>
    <name type="common">Five-seeded plume-poppy</name>
    <name type="synonym">Bocconia cordata</name>
    <dbReference type="NCBI Taxonomy" id="56857"/>
    <lineage>
        <taxon>Eukaryota</taxon>
        <taxon>Viridiplantae</taxon>
        <taxon>Streptophyta</taxon>
        <taxon>Embryophyta</taxon>
        <taxon>Tracheophyta</taxon>
        <taxon>Spermatophyta</taxon>
        <taxon>Magnoliopsida</taxon>
        <taxon>Ranunculales</taxon>
        <taxon>Papaveraceae</taxon>
        <taxon>Papaveroideae</taxon>
        <taxon>Macleaya</taxon>
    </lineage>
</organism>
<evidence type="ECO:0000256" key="1">
    <source>
        <dbReference type="SAM" id="SignalP"/>
    </source>
</evidence>
<gene>
    <name evidence="2" type="ORF">BVC80_1417g11</name>
</gene>
<keyword evidence="3" id="KW-1185">Reference proteome</keyword>
<name>A0A200Q5K5_MACCD</name>
<comment type="caution">
    <text evidence="2">The sequence shown here is derived from an EMBL/GenBank/DDBJ whole genome shotgun (WGS) entry which is preliminary data.</text>
</comment>
<proteinExistence type="predicted"/>
<keyword evidence="1" id="KW-0732">Signal</keyword>
<protein>
    <submittedName>
        <fullName evidence="2">Uncharacterized protein</fullName>
    </submittedName>
</protein>
<feature type="chain" id="PRO_5012577763" evidence="1">
    <location>
        <begin position="30"/>
        <end position="115"/>
    </location>
</feature>
<evidence type="ECO:0000313" key="2">
    <source>
        <dbReference type="EMBL" id="OVA05712.1"/>
    </source>
</evidence>
<dbReference type="Proteomes" id="UP000195402">
    <property type="component" value="Unassembled WGS sequence"/>
</dbReference>